<accession>A0A1I0J1S1</accession>
<proteinExistence type="predicted"/>
<dbReference type="EMBL" id="FOHJ01000015">
    <property type="protein sequence ID" value="SEU03645.1"/>
    <property type="molecule type" value="Genomic_DNA"/>
</dbReference>
<evidence type="ECO:0000256" key="1">
    <source>
        <dbReference type="SAM" id="Phobius"/>
    </source>
</evidence>
<name>A0A1I0J1S1_9BACI</name>
<keyword evidence="1" id="KW-0472">Membrane</keyword>
<keyword evidence="3" id="KW-1185">Reference proteome</keyword>
<dbReference type="OrthoDB" id="2444734at2"/>
<gene>
    <name evidence="2" type="ORF">SAMN05421676_11556</name>
</gene>
<organism evidence="2 3">
    <name type="scientific">Salinibacillus kushneri</name>
    <dbReference type="NCBI Taxonomy" id="237682"/>
    <lineage>
        <taxon>Bacteria</taxon>
        <taxon>Bacillati</taxon>
        <taxon>Bacillota</taxon>
        <taxon>Bacilli</taxon>
        <taxon>Bacillales</taxon>
        <taxon>Bacillaceae</taxon>
        <taxon>Salinibacillus</taxon>
    </lineage>
</organism>
<dbReference type="AlphaFoldDB" id="A0A1I0J1S1"/>
<protein>
    <submittedName>
        <fullName evidence="2">Uncharacterized protein</fullName>
    </submittedName>
</protein>
<feature type="transmembrane region" description="Helical" evidence="1">
    <location>
        <begin position="7"/>
        <end position="26"/>
    </location>
</feature>
<feature type="transmembrane region" description="Helical" evidence="1">
    <location>
        <begin position="432"/>
        <end position="452"/>
    </location>
</feature>
<sequence length="519" mass="59319">MKAFRQKLFWIIPLLIVIIGFVVLFFTNLYRFTAPPADDWSRGLEITTIDGFHEPQVEETKDGTNLYFLRDGAINRISYDSDFTKVDEEVIPTEGDRIEDFYVNGDTVFYFNEGEIINGRTGEIIDEADIFERGQEGNILYSSDQKVYNLETNAKEPQQIAPVSHPIEHIQSSGPYVLVYAINGNEGTLTIFEKMNNEYKRLTQTNINVGISNKMNDIVFTSEEEQLHLAVSAETESNQNKEFYFFHSTLNAENPDINLKEIEPYDPVTQAPLEEISQFRLRPAENGAIEVLFRSAGFTFTDSNDEQAMNVYLMRLENDNSITVERRSNTYALTSNPFFIGEDAVGWKDRIDGTQYKLLMASNQPDMIEKAKDRSANEYLIAFGMTIGNLSTAAFILYLALLLIIIPIIYLGGTALYYRWKGKGEELDNHPKILYGGIIVYIIGALLFRHHLFPDNAYNLAPIYINFPGNSMVYIVGFAILSFISIKLIKKDWGLIGKYSYFIGLQFLLYVMFLGPYYF</sequence>
<feature type="transmembrane region" description="Helical" evidence="1">
    <location>
        <begin position="501"/>
        <end position="518"/>
    </location>
</feature>
<feature type="transmembrane region" description="Helical" evidence="1">
    <location>
        <begin position="472"/>
        <end position="489"/>
    </location>
</feature>
<reference evidence="3" key="1">
    <citation type="submission" date="2016-10" db="EMBL/GenBank/DDBJ databases">
        <authorList>
            <person name="Varghese N."/>
            <person name="Submissions S."/>
        </authorList>
    </citation>
    <scope>NUCLEOTIDE SEQUENCE [LARGE SCALE GENOMIC DNA]</scope>
    <source>
        <strain evidence="3">CGMCC 1.3566</strain>
    </source>
</reference>
<feature type="transmembrane region" description="Helical" evidence="1">
    <location>
        <begin position="395"/>
        <end position="420"/>
    </location>
</feature>
<keyword evidence="1" id="KW-1133">Transmembrane helix</keyword>
<evidence type="ECO:0000313" key="3">
    <source>
        <dbReference type="Proteomes" id="UP000199095"/>
    </source>
</evidence>
<dbReference type="Proteomes" id="UP000199095">
    <property type="component" value="Unassembled WGS sequence"/>
</dbReference>
<dbReference type="RefSeq" id="WP_093137455.1">
    <property type="nucleotide sequence ID" value="NZ_FOHJ01000015.1"/>
</dbReference>
<evidence type="ECO:0000313" key="2">
    <source>
        <dbReference type="EMBL" id="SEU03645.1"/>
    </source>
</evidence>
<keyword evidence="1" id="KW-0812">Transmembrane</keyword>